<gene>
    <name evidence="2" type="ORF">ColLi_04423</name>
</gene>
<feature type="compositionally biased region" description="Low complexity" evidence="1">
    <location>
        <begin position="41"/>
        <end position="50"/>
    </location>
</feature>
<proteinExistence type="predicted"/>
<evidence type="ECO:0000256" key="1">
    <source>
        <dbReference type="SAM" id="MobiDB-lite"/>
    </source>
</evidence>
<accession>A0AA37GJ39</accession>
<dbReference type="EMBL" id="BPPX01000007">
    <property type="protein sequence ID" value="GJC81585.1"/>
    <property type="molecule type" value="Genomic_DNA"/>
</dbReference>
<protein>
    <submittedName>
        <fullName evidence="2">Uncharacterized protein</fullName>
    </submittedName>
</protein>
<dbReference type="Proteomes" id="UP001055172">
    <property type="component" value="Unassembled WGS sequence"/>
</dbReference>
<name>A0AA37GJ39_9PEZI</name>
<feature type="compositionally biased region" description="Acidic residues" evidence="1">
    <location>
        <begin position="51"/>
        <end position="63"/>
    </location>
</feature>
<evidence type="ECO:0000313" key="3">
    <source>
        <dbReference type="Proteomes" id="UP001055172"/>
    </source>
</evidence>
<organism evidence="2 3">
    <name type="scientific">Colletotrichum liriopes</name>
    <dbReference type="NCBI Taxonomy" id="708192"/>
    <lineage>
        <taxon>Eukaryota</taxon>
        <taxon>Fungi</taxon>
        <taxon>Dikarya</taxon>
        <taxon>Ascomycota</taxon>
        <taxon>Pezizomycotina</taxon>
        <taxon>Sordariomycetes</taxon>
        <taxon>Hypocreomycetidae</taxon>
        <taxon>Glomerellales</taxon>
        <taxon>Glomerellaceae</taxon>
        <taxon>Colletotrichum</taxon>
        <taxon>Colletotrichum spaethianum species complex</taxon>
    </lineage>
</organism>
<feature type="region of interest" description="Disordered" evidence="1">
    <location>
        <begin position="1"/>
        <end position="69"/>
    </location>
</feature>
<evidence type="ECO:0000313" key="2">
    <source>
        <dbReference type="EMBL" id="GJC81585.1"/>
    </source>
</evidence>
<comment type="caution">
    <text evidence="2">The sequence shown here is derived from an EMBL/GenBank/DDBJ whole genome shotgun (WGS) entry which is preliminary data.</text>
</comment>
<keyword evidence="3" id="KW-1185">Reference proteome</keyword>
<sequence>MADTTSDQPTTTAPAPAGTTATTASTSSTSSPPASSPAPAPSAAAAPAATDEQDVPLEADDEGFGVRFFHPPDVVQCADSR</sequence>
<reference evidence="2 3" key="1">
    <citation type="submission" date="2021-07" db="EMBL/GenBank/DDBJ databases">
        <title>Genome data of Colletotrichum spaethianum.</title>
        <authorList>
            <person name="Utami Y.D."/>
            <person name="Hiruma K."/>
        </authorList>
    </citation>
    <scope>NUCLEOTIDE SEQUENCE [LARGE SCALE GENOMIC DNA]</scope>
    <source>
        <strain evidence="2 3">MAFF 242679</strain>
    </source>
</reference>
<feature type="compositionally biased region" description="Low complexity" evidence="1">
    <location>
        <begin position="1"/>
        <end position="33"/>
    </location>
</feature>
<dbReference type="AlphaFoldDB" id="A0AA37GJ39"/>